<feature type="compositionally biased region" description="Basic and acidic residues" evidence="1">
    <location>
        <begin position="1"/>
        <end position="12"/>
    </location>
</feature>
<dbReference type="EMBL" id="LT837803">
    <property type="protein sequence ID" value="SMB30494.1"/>
    <property type="molecule type" value="Genomic_DNA"/>
</dbReference>
<evidence type="ECO:0000256" key="1">
    <source>
        <dbReference type="SAM" id="MobiDB-lite"/>
    </source>
</evidence>
<name>A0A7Z7MW69_9PROT</name>
<keyword evidence="3" id="KW-1185">Reference proteome</keyword>
<proteinExistence type="predicted"/>
<organism evidence="2 3">
    <name type="scientific">Sterolibacterium denitrificans</name>
    <dbReference type="NCBI Taxonomy" id="157592"/>
    <lineage>
        <taxon>Bacteria</taxon>
        <taxon>Pseudomonadati</taxon>
        <taxon>Pseudomonadota</taxon>
        <taxon>Betaproteobacteria</taxon>
        <taxon>Nitrosomonadales</taxon>
        <taxon>Sterolibacteriaceae</taxon>
        <taxon>Sterolibacterium</taxon>
    </lineage>
</organism>
<evidence type="ECO:0000313" key="2">
    <source>
        <dbReference type="EMBL" id="SMB30494.1"/>
    </source>
</evidence>
<protein>
    <submittedName>
        <fullName evidence="2">Uncharacterized protein</fullName>
    </submittedName>
</protein>
<feature type="region of interest" description="Disordered" evidence="1">
    <location>
        <begin position="1"/>
        <end position="53"/>
    </location>
</feature>
<gene>
    <name evidence="2" type="ORF">SDENCHOL_20990</name>
</gene>
<evidence type="ECO:0000313" key="3">
    <source>
        <dbReference type="Proteomes" id="UP000242886"/>
    </source>
</evidence>
<reference evidence="2" key="1">
    <citation type="submission" date="2017-03" db="EMBL/GenBank/DDBJ databases">
        <authorList>
            <consortium name="AG Boll"/>
        </authorList>
    </citation>
    <scope>NUCLEOTIDE SEQUENCE [LARGE SCALE GENOMIC DNA]</scope>
    <source>
        <strain evidence="2">Chol</strain>
    </source>
</reference>
<accession>A0A7Z7MW69</accession>
<dbReference type="Proteomes" id="UP000242886">
    <property type="component" value="Chromosome SDENCHOL"/>
</dbReference>
<dbReference type="AlphaFoldDB" id="A0A7Z7MW69"/>
<sequence>MSCDKKGGKEAHPSVSALRATRVSPPPSGRFLNSLRSDNETGKPRSTAAKLGETQGNGVLLNAWGLKSETPNLLEYIGGFVIPAKAGIQYVPGSPLSRGRRICIKRATLHQLTRRKAPRSVRRTVTPFIPLCAAERSWPRTGMSCFAVRA</sequence>